<dbReference type="InterPro" id="IPR013766">
    <property type="entry name" value="Thioredoxin_domain"/>
</dbReference>
<name>A0ABQ6ZEF6_9GAMM</name>
<organism evidence="2 3">
    <name type="scientific">Pseudoxanthomonas japonensis</name>
    <dbReference type="NCBI Taxonomy" id="69284"/>
    <lineage>
        <taxon>Bacteria</taxon>
        <taxon>Pseudomonadati</taxon>
        <taxon>Pseudomonadota</taxon>
        <taxon>Gammaproteobacteria</taxon>
        <taxon>Lysobacterales</taxon>
        <taxon>Lysobacteraceae</taxon>
        <taxon>Pseudoxanthomonas</taxon>
    </lineage>
</organism>
<feature type="domain" description="Thioredoxin" evidence="1">
    <location>
        <begin position="2"/>
        <end position="159"/>
    </location>
</feature>
<dbReference type="PANTHER" id="PTHR42852:SF13">
    <property type="entry name" value="PROTEIN DIPZ"/>
    <property type="match status" value="1"/>
</dbReference>
<dbReference type="PANTHER" id="PTHR42852">
    <property type="entry name" value="THIOL:DISULFIDE INTERCHANGE PROTEIN DSBE"/>
    <property type="match status" value="1"/>
</dbReference>
<dbReference type="InterPro" id="IPR050553">
    <property type="entry name" value="Thioredoxin_ResA/DsbE_sf"/>
</dbReference>
<dbReference type="InterPro" id="IPR036249">
    <property type="entry name" value="Thioredoxin-like_sf"/>
</dbReference>
<dbReference type="Gene3D" id="3.40.30.10">
    <property type="entry name" value="Glutaredoxin"/>
    <property type="match status" value="1"/>
</dbReference>
<dbReference type="InterPro" id="IPR000866">
    <property type="entry name" value="AhpC/TSA"/>
</dbReference>
<dbReference type="SUPFAM" id="SSF52833">
    <property type="entry name" value="Thioredoxin-like"/>
    <property type="match status" value="1"/>
</dbReference>
<gene>
    <name evidence="2" type="ORF">CSC78_14525</name>
</gene>
<accession>A0ABQ6ZEF6</accession>
<dbReference type="PROSITE" id="PS51352">
    <property type="entry name" value="THIOREDOXIN_2"/>
    <property type="match status" value="1"/>
</dbReference>
<evidence type="ECO:0000313" key="2">
    <source>
        <dbReference type="EMBL" id="KAF1723805.1"/>
    </source>
</evidence>
<dbReference type="EMBL" id="PDWW01000023">
    <property type="protein sequence ID" value="KAF1723805.1"/>
    <property type="molecule type" value="Genomic_DNA"/>
</dbReference>
<dbReference type="Proteomes" id="UP000781710">
    <property type="component" value="Unassembled WGS sequence"/>
</dbReference>
<reference evidence="2 3" key="1">
    <citation type="submission" date="2017-10" db="EMBL/GenBank/DDBJ databases">
        <title>Whole genome sequencing of members of genus Pseudoxanthomonas.</title>
        <authorList>
            <person name="Kumar S."/>
            <person name="Bansal K."/>
            <person name="Kaur A."/>
            <person name="Patil P."/>
            <person name="Sharma S."/>
            <person name="Patil P.B."/>
        </authorList>
    </citation>
    <scope>NUCLEOTIDE SEQUENCE [LARGE SCALE GENOMIC DNA]</scope>
    <source>
        <strain evidence="2 3">DSM 17109</strain>
    </source>
</reference>
<proteinExistence type="predicted"/>
<dbReference type="Pfam" id="PF00578">
    <property type="entry name" value="AhpC-TSA"/>
    <property type="match status" value="1"/>
</dbReference>
<evidence type="ECO:0000259" key="1">
    <source>
        <dbReference type="PROSITE" id="PS51352"/>
    </source>
</evidence>
<evidence type="ECO:0000313" key="3">
    <source>
        <dbReference type="Proteomes" id="UP000781710"/>
    </source>
</evidence>
<dbReference type="RefSeq" id="WP_162338586.1">
    <property type="nucleotide sequence ID" value="NZ_JBHSRQ010000004.1"/>
</dbReference>
<sequence>MNAIDRPAPPLQVDRWFNTPDAITLESLRGKVVVLEAFQMLCPGCVAHGLPQAARVHATFPRDQVAVIGLHTVFEHHAAMTPVALEAFLHEYRIGFPVGVDRPGTRGPIPQTMEAYAMRGTPTLVLIDAQGRIRHQHFGQVGDLVLGAQIASLVHEAEATSRLPLPADPTEHAPACDGDGCRVEPLRA</sequence>
<keyword evidence="3" id="KW-1185">Reference proteome</keyword>
<comment type="caution">
    <text evidence="2">The sequence shown here is derived from an EMBL/GenBank/DDBJ whole genome shotgun (WGS) entry which is preliminary data.</text>
</comment>
<protein>
    <submittedName>
        <fullName evidence="2">Alkyl hydroperoxide reductase</fullName>
    </submittedName>
</protein>